<proteinExistence type="predicted"/>
<keyword evidence="4 5" id="KW-0472">Membrane</keyword>
<feature type="transmembrane region" description="Helical" evidence="5">
    <location>
        <begin position="73"/>
        <end position="95"/>
    </location>
</feature>
<dbReference type="GO" id="GO:0120029">
    <property type="term" value="P:proton export across plasma membrane"/>
    <property type="evidence" value="ECO:0007669"/>
    <property type="project" value="InterPro"/>
</dbReference>
<organism evidence="7 8">
    <name type="scientific">Fusarium langsethiae</name>
    <dbReference type="NCBI Taxonomy" id="179993"/>
    <lineage>
        <taxon>Eukaryota</taxon>
        <taxon>Fungi</taxon>
        <taxon>Dikarya</taxon>
        <taxon>Ascomycota</taxon>
        <taxon>Pezizomycotina</taxon>
        <taxon>Sordariomycetes</taxon>
        <taxon>Hypocreomycetidae</taxon>
        <taxon>Hypocreales</taxon>
        <taxon>Nectriaceae</taxon>
        <taxon>Fusarium</taxon>
    </lineage>
</organism>
<evidence type="ECO:0000256" key="2">
    <source>
        <dbReference type="ARBA" id="ARBA00022692"/>
    </source>
</evidence>
<dbReference type="GO" id="GO:0015385">
    <property type="term" value="F:sodium:proton antiporter activity"/>
    <property type="evidence" value="ECO:0007669"/>
    <property type="project" value="InterPro"/>
</dbReference>
<dbReference type="PANTHER" id="PTHR31382:SF3">
    <property type="entry name" value="SODIUM ION_PROTON EXCHANGER (EUROFUNG)"/>
    <property type="match status" value="1"/>
</dbReference>
<sequence length="275" mass="29238">MPVLSLSELNIVLGVLGAFTYLYGIISVKIKQAWYLGEALPAVLIGVILGPIAAKFIDSERWGSASPGQTSEITLLTFLAALVIGSCVTCTDPILSQAIAKGPFADKYVARPLREIISAEAGANDGFGFPFLMLATYLIQHADIPGAGTKAAAGESTHHALMARAGEVGRLGGGVAVALENWLVETWLYIVALSIVYGAVVGFGSCKAIKFALKHKLVDNESYVLFPTAMGLFLVGTCGAIDSFDAKSYKYRIEFLGIRFDIESTKGPFGSHRIE</sequence>
<keyword evidence="3 5" id="KW-1133">Transmembrane helix</keyword>
<evidence type="ECO:0000256" key="3">
    <source>
        <dbReference type="ARBA" id="ARBA00022989"/>
    </source>
</evidence>
<accession>A0A0N0V5Y7</accession>
<dbReference type="GO" id="GO:0042391">
    <property type="term" value="P:regulation of membrane potential"/>
    <property type="evidence" value="ECO:0007669"/>
    <property type="project" value="InterPro"/>
</dbReference>
<evidence type="ECO:0000256" key="1">
    <source>
        <dbReference type="ARBA" id="ARBA00004141"/>
    </source>
</evidence>
<feature type="transmembrane region" description="Helical" evidence="5">
    <location>
        <begin position="224"/>
        <end position="244"/>
    </location>
</feature>
<feature type="transmembrane region" description="Helical" evidence="5">
    <location>
        <begin position="186"/>
        <end position="204"/>
    </location>
</feature>
<gene>
    <name evidence="7" type="ORF">FLAG1_08233</name>
</gene>
<evidence type="ECO:0000313" key="8">
    <source>
        <dbReference type="Proteomes" id="UP000037904"/>
    </source>
</evidence>
<comment type="subcellular location">
    <subcellularLocation>
        <location evidence="1">Membrane</location>
        <topology evidence="1">Multi-pass membrane protein</topology>
    </subcellularLocation>
</comment>
<dbReference type="InterPro" id="IPR006153">
    <property type="entry name" value="Cation/H_exchanger_TM"/>
</dbReference>
<comment type="caution">
    <text evidence="7">The sequence shown here is derived from an EMBL/GenBank/DDBJ whole genome shotgun (WGS) entry which is preliminary data.</text>
</comment>
<reference evidence="7 8" key="1">
    <citation type="submission" date="2015-04" db="EMBL/GenBank/DDBJ databases">
        <title>The draft genome sequence of Fusarium langsethiae, a T-2/HT-2 mycotoxin producer.</title>
        <authorList>
            <person name="Lysoe E."/>
            <person name="Divon H.H."/>
            <person name="Terzi V."/>
            <person name="Orru L."/>
            <person name="Lamontanara A."/>
            <person name="Kolseth A.-K."/>
            <person name="Frandsen R.J."/>
            <person name="Nielsen K."/>
            <person name="Thrane U."/>
        </authorList>
    </citation>
    <scope>NUCLEOTIDE SEQUENCE [LARGE SCALE GENOMIC DNA]</scope>
    <source>
        <strain evidence="7 8">Fl201059</strain>
    </source>
</reference>
<protein>
    <submittedName>
        <fullName evidence="7">Na(+) h(+) antiporter</fullName>
    </submittedName>
</protein>
<dbReference type="EMBL" id="JXCE01000233">
    <property type="protein sequence ID" value="KPA38935.1"/>
    <property type="molecule type" value="Genomic_DNA"/>
</dbReference>
<evidence type="ECO:0000256" key="4">
    <source>
        <dbReference type="ARBA" id="ARBA00023136"/>
    </source>
</evidence>
<dbReference type="GO" id="GO:0005886">
    <property type="term" value="C:plasma membrane"/>
    <property type="evidence" value="ECO:0007669"/>
    <property type="project" value="InterPro"/>
</dbReference>
<dbReference type="PANTHER" id="PTHR31382">
    <property type="entry name" value="NA(+)/H(+) ANTIPORTER"/>
    <property type="match status" value="1"/>
</dbReference>
<feature type="transmembrane region" description="Helical" evidence="5">
    <location>
        <begin position="33"/>
        <end position="53"/>
    </location>
</feature>
<dbReference type="InterPro" id="IPR004712">
    <property type="entry name" value="Na+/H+_antiporter_fungi"/>
</dbReference>
<keyword evidence="8" id="KW-1185">Reference proteome</keyword>
<dbReference type="AlphaFoldDB" id="A0A0N0V5Y7"/>
<feature type="transmembrane region" description="Helical" evidence="5">
    <location>
        <begin position="6"/>
        <end position="26"/>
    </location>
</feature>
<evidence type="ECO:0000259" key="6">
    <source>
        <dbReference type="Pfam" id="PF00999"/>
    </source>
</evidence>
<dbReference type="Pfam" id="PF00999">
    <property type="entry name" value="Na_H_Exchanger"/>
    <property type="match status" value="1"/>
</dbReference>
<dbReference type="GO" id="GO:0036376">
    <property type="term" value="P:sodium ion export across plasma membrane"/>
    <property type="evidence" value="ECO:0007669"/>
    <property type="project" value="InterPro"/>
</dbReference>
<name>A0A0N0V5Y7_FUSLA</name>
<evidence type="ECO:0000313" key="7">
    <source>
        <dbReference type="EMBL" id="KPA38935.1"/>
    </source>
</evidence>
<evidence type="ECO:0000256" key="5">
    <source>
        <dbReference type="SAM" id="Phobius"/>
    </source>
</evidence>
<dbReference type="Proteomes" id="UP000037904">
    <property type="component" value="Unassembled WGS sequence"/>
</dbReference>
<keyword evidence="2 5" id="KW-0812">Transmembrane</keyword>
<feature type="domain" description="Cation/H+ exchanger transmembrane" evidence="6">
    <location>
        <begin position="42"/>
        <end position="237"/>
    </location>
</feature>